<reference evidence="7 8" key="1">
    <citation type="submission" date="2024-03" db="EMBL/GenBank/DDBJ databases">
        <title>Aureococcus anophagefferens CCMP1851 and Kratosvirus quantuckense: Draft genome of a second virus-susceptible host strain in the model system.</title>
        <authorList>
            <person name="Chase E."/>
            <person name="Truchon A.R."/>
            <person name="Schepens W."/>
            <person name="Wilhelm S.W."/>
        </authorList>
    </citation>
    <scope>NUCLEOTIDE SEQUENCE [LARGE SCALE GENOMIC DNA]</scope>
    <source>
        <strain evidence="7 8">CCMP1851</strain>
    </source>
</reference>
<feature type="transmembrane region" description="Helical" evidence="5">
    <location>
        <begin position="172"/>
        <end position="190"/>
    </location>
</feature>
<keyword evidence="4 5" id="KW-0472">Membrane</keyword>
<proteinExistence type="predicted"/>
<protein>
    <recommendedName>
        <fullName evidence="6">Nodulin-like domain-containing protein</fullName>
    </recommendedName>
</protein>
<organism evidence="7 8">
    <name type="scientific">Aureococcus anophagefferens</name>
    <name type="common">Harmful bloom alga</name>
    <dbReference type="NCBI Taxonomy" id="44056"/>
    <lineage>
        <taxon>Eukaryota</taxon>
        <taxon>Sar</taxon>
        <taxon>Stramenopiles</taxon>
        <taxon>Ochrophyta</taxon>
        <taxon>Pelagophyceae</taxon>
        <taxon>Pelagomonadales</taxon>
        <taxon>Pelagomonadaceae</taxon>
        <taxon>Aureococcus</taxon>
    </lineage>
</organism>
<sequence>MALTLDVPIVSSTGRAFPEHRGLALGLVKSYVGLSGSLATLAYQAAFRPRVAPFVLAIALANVAFAAVYLAATARNADAPEPGRDAETRAAAARGLAVALGPSAAAAGTGRVALGALVAAIFGCVLAFLRSRADPDPGAKASALEAPLLSEEPRASDAPDFAFLDAIRTKDFCILFVAFVCSSGPGLILINNLGQIVPAVPSLPEGTEDAFVSILSVCNCLGRLSAGALGDHLLAARGAPRPATLAFFCALTAAAMGLLAIGTPASLYGAVVVGGYAYGGLNGGIVPCYSEIWGFASFASLYSAGSLAEGAASYLMATLLFGSLYQREIKSQGLAASATCVGRGCFLNAALVAAALAAFATLLCVVLAVRSRARYAALYPHFFRNGAIQ</sequence>
<name>A0ABR1GEK1_AURAN</name>
<evidence type="ECO:0000313" key="8">
    <source>
        <dbReference type="Proteomes" id="UP001363151"/>
    </source>
</evidence>
<dbReference type="PANTHER" id="PTHR21576:SF158">
    <property type="entry name" value="RIBOSOMAL RNA-PROCESSING PROTEIN 12-LIKE CONSERVED DOMAIN-CONTAINING PROTEIN"/>
    <property type="match status" value="1"/>
</dbReference>
<feature type="transmembrane region" description="Helical" evidence="5">
    <location>
        <begin position="242"/>
        <end position="261"/>
    </location>
</feature>
<evidence type="ECO:0000256" key="4">
    <source>
        <dbReference type="ARBA" id="ARBA00023136"/>
    </source>
</evidence>
<dbReference type="InterPro" id="IPR010658">
    <property type="entry name" value="Nodulin-like"/>
</dbReference>
<feature type="transmembrane region" description="Helical" evidence="5">
    <location>
        <begin position="112"/>
        <end position="129"/>
    </location>
</feature>
<feature type="domain" description="Nodulin-like" evidence="6">
    <location>
        <begin position="15"/>
        <end position="74"/>
    </location>
</feature>
<evidence type="ECO:0000256" key="1">
    <source>
        <dbReference type="ARBA" id="ARBA00004141"/>
    </source>
</evidence>
<evidence type="ECO:0000256" key="3">
    <source>
        <dbReference type="ARBA" id="ARBA00022989"/>
    </source>
</evidence>
<dbReference type="SUPFAM" id="SSF103473">
    <property type="entry name" value="MFS general substrate transporter"/>
    <property type="match status" value="1"/>
</dbReference>
<gene>
    <name evidence="7" type="ORF">SO694_00009133</name>
</gene>
<keyword evidence="2 5" id="KW-0812">Transmembrane</keyword>
<accession>A0ABR1GEK1</accession>
<feature type="transmembrane region" description="Helical" evidence="5">
    <location>
        <begin position="267"/>
        <end position="289"/>
    </location>
</feature>
<evidence type="ECO:0000259" key="6">
    <source>
        <dbReference type="Pfam" id="PF06813"/>
    </source>
</evidence>
<evidence type="ECO:0000256" key="5">
    <source>
        <dbReference type="SAM" id="Phobius"/>
    </source>
</evidence>
<keyword evidence="8" id="KW-1185">Reference proteome</keyword>
<comment type="subcellular location">
    <subcellularLocation>
        <location evidence="1">Membrane</location>
        <topology evidence="1">Multi-pass membrane protein</topology>
    </subcellularLocation>
</comment>
<dbReference type="PANTHER" id="PTHR21576">
    <property type="entry name" value="UNCHARACTERIZED NODULIN-LIKE PROTEIN"/>
    <property type="match status" value="1"/>
</dbReference>
<keyword evidence="3 5" id="KW-1133">Transmembrane helix</keyword>
<feature type="transmembrane region" description="Helical" evidence="5">
    <location>
        <begin position="301"/>
        <end position="326"/>
    </location>
</feature>
<evidence type="ECO:0000313" key="7">
    <source>
        <dbReference type="EMBL" id="KAK7254247.1"/>
    </source>
</evidence>
<comment type="caution">
    <text evidence="7">The sequence shown here is derived from an EMBL/GenBank/DDBJ whole genome shotgun (WGS) entry which is preliminary data.</text>
</comment>
<dbReference type="EMBL" id="JBBJCI010000031">
    <property type="protein sequence ID" value="KAK7254247.1"/>
    <property type="molecule type" value="Genomic_DNA"/>
</dbReference>
<dbReference type="InterPro" id="IPR036259">
    <property type="entry name" value="MFS_trans_sf"/>
</dbReference>
<dbReference type="Proteomes" id="UP001363151">
    <property type="component" value="Unassembled WGS sequence"/>
</dbReference>
<evidence type="ECO:0000256" key="2">
    <source>
        <dbReference type="ARBA" id="ARBA00022692"/>
    </source>
</evidence>
<feature type="transmembrane region" description="Helical" evidence="5">
    <location>
        <begin position="54"/>
        <end position="72"/>
    </location>
</feature>
<dbReference type="Pfam" id="PF06813">
    <property type="entry name" value="Nodulin-like"/>
    <property type="match status" value="1"/>
</dbReference>
<feature type="transmembrane region" description="Helical" evidence="5">
    <location>
        <begin position="346"/>
        <end position="369"/>
    </location>
</feature>